<dbReference type="EMBL" id="CP018800">
    <property type="protein sequence ID" value="ATX82632.1"/>
    <property type="molecule type" value="Genomic_DNA"/>
</dbReference>
<dbReference type="PANTHER" id="PTHR47628:SF1">
    <property type="entry name" value="ALIPHATIC AMIDASE EXPRESSION-REGULATING PROTEIN"/>
    <property type="match status" value="1"/>
</dbReference>
<gene>
    <name evidence="2" type="ORF">Ga0123462_1785</name>
</gene>
<protein>
    <submittedName>
        <fullName evidence="2">Urea transport system substrate-binding protein</fullName>
    </submittedName>
</protein>
<dbReference type="OrthoDB" id="5288800at2"/>
<dbReference type="Proteomes" id="UP000231637">
    <property type="component" value="Chromosome"/>
</dbReference>
<evidence type="ECO:0000313" key="3">
    <source>
        <dbReference type="Proteomes" id="UP000231637"/>
    </source>
</evidence>
<dbReference type="Gene3D" id="3.30.450.20">
    <property type="entry name" value="PAS domain"/>
    <property type="match status" value="1"/>
</dbReference>
<dbReference type="Gene3D" id="3.40.50.2300">
    <property type="match status" value="2"/>
</dbReference>
<sequence>MIRIGILHSLTGTMAISEAPLVQIIKMAIDEINETGGVLGEQVETVIADGASDPLEFSRKARELRQSGIPTIFGCWTSASRKAVKDVIEGSSTQLWYPIQYEGIEQSPNIYYTGSTLNQQIEPAVQWCIEHLGKSFFLVGSDYVFPRTANRLIRSIVLQAGGKIVEDIYHPLGDKKFSSTIDLIKQHKPDVVFNTLNGDSNLFFYKQLHQKGMDAEEFPVMAVSIGETEAESITEEINGHYTCWSYFQTVNTAENRAFIEKVQNNINRCAVTSDPMATAYAQLHLWGKAANAAGSIRREDIHRALKKLWIDSPLGQFQIIENNHTPKLALIGKANANGQFEIVWSSKDQIEPLPWLGMEKLQLPASRLIKEVMGELPRFIDLSSQLEHEVDKRKKAELAIQKERDIAQSYLNTASVMMVAINKDKEVILANKKTCEVLGYPEENILGKN</sequence>
<dbReference type="InterPro" id="IPR035965">
    <property type="entry name" value="PAS-like_dom_sf"/>
</dbReference>
<dbReference type="PANTHER" id="PTHR47628">
    <property type="match status" value="1"/>
</dbReference>
<dbReference type="AlphaFoldDB" id="A0A2K8L698"/>
<dbReference type="PROSITE" id="PS50112">
    <property type="entry name" value="PAS"/>
    <property type="match status" value="1"/>
</dbReference>
<feature type="domain" description="PAS" evidence="1">
    <location>
        <begin position="403"/>
        <end position="449"/>
    </location>
</feature>
<dbReference type="KEGG" id="mfn:Ga0123462_1785"/>
<dbReference type="Pfam" id="PF00989">
    <property type="entry name" value="PAS"/>
    <property type="match status" value="1"/>
</dbReference>
<dbReference type="InterPro" id="IPR017777">
    <property type="entry name" value="ABC_urea-bd_UrtA"/>
</dbReference>
<accession>A0A2K8L698</accession>
<dbReference type="InterPro" id="IPR028082">
    <property type="entry name" value="Peripla_BP_I"/>
</dbReference>
<organism evidence="2 3">
    <name type="scientific">Mariprofundus ferrinatatus</name>
    <dbReference type="NCBI Taxonomy" id="1921087"/>
    <lineage>
        <taxon>Bacteria</taxon>
        <taxon>Pseudomonadati</taxon>
        <taxon>Pseudomonadota</taxon>
        <taxon>Candidatius Mariprofundia</taxon>
        <taxon>Mariprofundales</taxon>
        <taxon>Mariprofundaceae</taxon>
        <taxon>Mariprofundus</taxon>
    </lineage>
</organism>
<reference evidence="2 3" key="1">
    <citation type="submission" date="2016-12" db="EMBL/GenBank/DDBJ databases">
        <title>Isolation and genomic insights into novel planktonic Zetaproteobacteria from stratified waters of the Chesapeake Bay.</title>
        <authorList>
            <person name="McAllister S.M."/>
            <person name="Kato S."/>
            <person name="Chan C.S."/>
            <person name="Chiu B.K."/>
            <person name="Field E.K."/>
        </authorList>
    </citation>
    <scope>NUCLEOTIDE SEQUENCE [LARGE SCALE GENOMIC DNA]</scope>
    <source>
        <strain evidence="2 3">CP-8</strain>
    </source>
</reference>
<dbReference type="SUPFAM" id="SSF53822">
    <property type="entry name" value="Periplasmic binding protein-like I"/>
    <property type="match status" value="1"/>
</dbReference>
<dbReference type="InterPro" id="IPR013767">
    <property type="entry name" value="PAS_fold"/>
</dbReference>
<dbReference type="SUPFAM" id="SSF55785">
    <property type="entry name" value="PYP-like sensor domain (PAS domain)"/>
    <property type="match status" value="1"/>
</dbReference>
<dbReference type="CDD" id="cd06355">
    <property type="entry name" value="PBP1_FmdD-like"/>
    <property type="match status" value="1"/>
</dbReference>
<name>A0A2K8L698_9PROT</name>
<dbReference type="Pfam" id="PF13433">
    <property type="entry name" value="Peripla_BP_5"/>
    <property type="match status" value="1"/>
</dbReference>
<evidence type="ECO:0000313" key="2">
    <source>
        <dbReference type="EMBL" id="ATX82632.1"/>
    </source>
</evidence>
<proteinExistence type="predicted"/>
<dbReference type="InterPro" id="IPR000014">
    <property type="entry name" value="PAS"/>
</dbReference>
<dbReference type="RefSeq" id="WP_100265956.1">
    <property type="nucleotide sequence ID" value="NZ_CP018800.1"/>
</dbReference>
<evidence type="ECO:0000259" key="1">
    <source>
        <dbReference type="PROSITE" id="PS50112"/>
    </source>
</evidence>
<keyword evidence="3" id="KW-1185">Reference proteome</keyword>
<dbReference type="GO" id="GO:0006355">
    <property type="term" value="P:regulation of DNA-templated transcription"/>
    <property type="evidence" value="ECO:0007669"/>
    <property type="project" value="InterPro"/>
</dbReference>